<name>A0A6J7XUE1_9CAUD</name>
<evidence type="ECO:0008006" key="2">
    <source>
        <dbReference type="Google" id="ProtNLM"/>
    </source>
</evidence>
<evidence type="ECO:0000313" key="1">
    <source>
        <dbReference type="EMBL" id="CAB5237936.1"/>
    </source>
</evidence>
<sequence length="164" mass="17417">MIALLVTAILAQQSVPSVSVPPAAEAQIVFSHAGFTYVVGRDSGKVTATLAGADILPDNSRPKPPPMPSDLSGVKWFSVIVDGTNSGQQSWRTSPELRKALADRGIQFRSYVSEETDIDTLGFRTLVGQTGLPTVILQDGTGKLVKVISPKSLDDITALVESIR</sequence>
<reference evidence="1" key="1">
    <citation type="submission" date="2020-05" db="EMBL/GenBank/DDBJ databases">
        <authorList>
            <person name="Chiriac C."/>
            <person name="Salcher M."/>
            <person name="Ghai R."/>
            <person name="Kavagutti S V."/>
        </authorList>
    </citation>
    <scope>NUCLEOTIDE SEQUENCE</scope>
</reference>
<organism evidence="1">
    <name type="scientific">uncultured Caudovirales phage</name>
    <dbReference type="NCBI Taxonomy" id="2100421"/>
    <lineage>
        <taxon>Viruses</taxon>
        <taxon>Duplodnaviria</taxon>
        <taxon>Heunggongvirae</taxon>
        <taxon>Uroviricota</taxon>
        <taxon>Caudoviricetes</taxon>
        <taxon>Peduoviridae</taxon>
        <taxon>Maltschvirus</taxon>
        <taxon>Maltschvirus maltsch</taxon>
    </lineage>
</organism>
<gene>
    <name evidence="1" type="ORF">UFOVP142_27</name>
</gene>
<proteinExistence type="predicted"/>
<dbReference type="EMBL" id="LR798460">
    <property type="protein sequence ID" value="CAB5237936.1"/>
    <property type="molecule type" value="Genomic_DNA"/>
</dbReference>
<accession>A0A6J7XUE1</accession>
<protein>
    <recommendedName>
        <fullName evidence="2">Thioredoxin</fullName>
    </recommendedName>
</protein>